<dbReference type="GO" id="GO:0006508">
    <property type="term" value="P:proteolysis"/>
    <property type="evidence" value="ECO:0007669"/>
    <property type="project" value="UniProtKB-KW"/>
</dbReference>
<evidence type="ECO:0000256" key="3">
    <source>
        <dbReference type="ARBA" id="ARBA00022695"/>
    </source>
</evidence>
<dbReference type="PANTHER" id="PTHR24559:SF444">
    <property type="entry name" value="REVERSE TRANSCRIPTASE DOMAIN-CONTAINING PROTEIN"/>
    <property type="match status" value="1"/>
</dbReference>
<keyword evidence="1" id="KW-0645">Protease</keyword>
<dbReference type="PROSITE" id="PS50878">
    <property type="entry name" value="RT_POL"/>
    <property type="match status" value="1"/>
</dbReference>
<evidence type="ECO:0000259" key="8">
    <source>
        <dbReference type="PROSITE" id="PS50878"/>
    </source>
</evidence>
<dbReference type="EMBL" id="CAJNOC010000915">
    <property type="protein sequence ID" value="CAF0816691.1"/>
    <property type="molecule type" value="Genomic_DNA"/>
</dbReference>
<dbReference type="Gene3D" id="3.10.10.10">
    <property type="entry name" value="HIV Type 1 Reverse Transcriptase, subunit A, domain 1"/>
    <property type="match status" value="1"/>
</dbReference>
<dbReference type="InterPro" id="IPR000477">
    <property type="entry name" value="RT_dom"/>
</dbReference>
<dbReference type="GO" id="GO:0004519">
    <property type="term" value="F:endonuclease activity"/>
    <property type="evidence" value="ECO:0007669"/>
    <property type="project" value="UniProtKB-KW"/>
</dbReference>
<dbReference type="Gene3D" id="3.30.70.270">
    <property type="match status" value="1"/>
</dbReference>
<dbReference type="Proteomes" id="UP000663879">
    <property type="component" value="Unassembled WGS sequence"/>
</dbReference>
<dbReference type="FunFam" id="3.10.10.10:FF:000007">
    <property type="entry name" value="Retrovirus-related Pol polyprotein from transposon 17.6-like Protein"/>
    <property type="match status" value="1"/>
</dbReference>
<dbReference type="GO" id="GO:0003964">
    <property type="term" value="F:RNA-directed DNA polymerase activity"/>
    <property type="evidence" value="ECO:0007669"/>
    <property type="project" value="UniProtKB-KW"/>
</dbReference>
<dbReference type="Pfam" id="PF00078">
    <property type="entry name" value="RVT_1"/>
    <property type="match status" value="1"/>
</dbReference>
<dbReference type="PANTHER" id="PTHR24559">
    <property type="entry name" value="TRANSPOSON TY3-I GAG-POL POLYPROTEIN"/>
    <property type="match status" value="1"/>
</dbReference>
<reference evidence="9" key="1">
    <citation type="submission" date="2021-02" db="EMBL/GenBank/DDBJ databases">
        <authorList>
            <person name="Nowell W R."/>
        </authorList>
    </citation>
    <scope>NUCLEOTIDE SEQUENCE</scope>
    <source>
        <strain evidence="9">Ploen Becks lab</strain>
    </source>
</reference>
<keyword evidence="6" id="KW-0378">Hydrolase</keyword>
<dbReference type="SUPFAM" id="SSF56672">
    <property type="entry name" value="DNA/RNA polymerases"/>
    <property type="match status" value="2"/>
</dbReference>
<keyword evidence="4" id="KW-0540">Nuclease</keyword>
<dbReference type="AlphaFoldDB" id="A0A813TSF1"/>
<evidence type="ECO:0000256" key="7">
    <source>
        <dbReference type="ARBA" id="ARBA00022918"/>
    </source>
</evidence>
<evidence type="ECO:0000313" key="9">
    <source>
        <dbReference type="EMBL" id="CAF0816691.1"/>
    </source>
</evidence>
<keyword evidence="3" id="KW-0548">Nucleotidyltransferase</keyword>
<feature type="domain" description="Reverse transcriptase" evidence="8">
    <location>
        <begin position="123"/>
        <end position="302"/>
    </location>
</feature>
<evidence type="ECO:0000256" key="6">
    <source>
        <dbReference type="ARBA" id="ARBA00022801"/>
    </source>
</evidence>
<dbReference type="InterPro" id="IPR043502">
    <property type="entry name" value="DNA/RNA_pol_sf"/>
</dbReference>
<dbReference type="GO" id="GO:0008233">
    <property type="term" value="F:peptidase activity"/>
    <property type="evidence" value="ECO:0007669"/>
    <property type="project" value="UniProtKB-KW"/>
</dbReference>
<dbReference type="OrthoDB" id="8942758at2759"/>
<evidence type="ECO:0000256" key="5">
    <source>
        <dbReference type="ARBA" id="ARBA00022759"/>
    </source>
</evidence>
<keyword evidence="5" id="KW-0255">Endonuclease</keyword>
<dbReference type="CDD" id="cd01647">
    <property type="entry name" value="RT_LTR"/>
    <property type="match status" value="1"/>
</dbReference>
<proteinExistence type="predicted"/>
<dbReference type="InterPro" id="IPR053134">
    <property type="entry name" value="RNA-dir_DNA_polymerase"/>
</dbReference>
<keyword evidence="7" id="KW-0695">RNA-directed DNA polymerase</keyword>
<keyword evidence="2" id="KW-0808">Transferase</keyword>
<gene>
    <name evidence="9" type="ORF">OXX778_LOCUS7249</name>
</gene>
<protein>
    <recommendedName>
        <fullName evidence="8">Reverse transcriptase domain-containing protein</fullName>
    </recommendedName>
</protein>
<evidence type="ECO:0000256" key="4">
    <source>
        <dbReference type="ARBA" id="ARBA00022722"/>
    </source>
</evidence>
<comment type="caution">
    <text evidence="9">The sequence shown here is derived from an EMBL/GenBank/DDBJ whole genome shotgun (WGS) entry which is preliminary data.</text>
</comment>
<evidence type="ECO:0000313" key="10">
    <source>
        <dbReference type="Proteomes" id="UP000663879"/>
    </source>
</evidence>
<evidence type="ECO:0000256" key="2">
    <source>
        <dbReference type="ARBA" id="ARBA00022679"/>
    </source>
</evidence>
<organism evidence="9 10">
    <name type="scientific">Brachionus calyciflorus</name>
    <dbReference type="NCBI Taxonomy" id="104777"/>
    <lineage>
        <taxon>Eukaryota</taxon>
        <taxon>Metazoa</taxon>
        <taxon>Spiralia</taxon>
        <taxon>Gnathifera</taxon>
        <taxon>Rotifera</taxon>
        <taxon>Eurotatoria</taxon>
        <taxon>Monogononta</taxon>
        <taxon>Pseudotrocha</taxon>
        <taxon>Ploima</taxon>
        <taxon>Brachionidae</taxon>
        <taxon>Brachionus</taxon>
    </lineage>
</organism>
<evidence type="ECO:0000256" key="1">
    <source>
        <dbReference type="ARBA" id="ARBA00022670"/>
    </source>
</evidence>
<name>A0A813TSF1_9BILA</name>
<keyword evidence="10" id="KW-1185">Reference proteome</keyword>
<accession>A0A813TSF1</accession>
<sequence length="318" mass="37444">MNIFGITSDLKIIPASDLDTNQKNKFSLMANEDERLFAKSLQELDKCSVSKHKIRLVDKDCAPIYTAPYRISEKERNFLRDEIDKMIEAKVVRPSRSPWSSPVVVISKFFFQIKLNHEIFYVLFQKLKLKIVNFKSNNTLFFLRKSDKSMRVCIDYRQLNTITHTEKWPIPDRRDIFDRLRDSAWFTLFDLKSGYYQIEMDLESMDKTAFSTPDSHYEYLVLPFGLKNAPIDFSRVIKEILGCLIKFVEAFIEDITIHSKTFEENLEHIKIVLNRLKKEKLKLNPDKCVWCAKSVKILGHIISKNEVRMDPSKNKSHF</sequence>
<dbReference type="InterPro" id="IPR043128">
    <property type="entry name" value="Rev_trsase/Diguanyl_cyclase"/>
</dbReference>